<dbReference type="Gene3D" id="3.40.605.10">
    <property type="entry name" value="Aldehyde Dehydrogenase, Chain A, domain 1"/>
    <property type="match status" value="1"/>
</dbReference>
<gene>
    <name evidence="9" type="ORF">SAMN04489757_11558</name>
</gene>
<feature type="domain" description="Aldehyde dehydrogenase" evidence="8">
    <location>
        <begin position="18"/>
        <end position="425"/>
    </location>
</feature>
<dbReference type="PROSITE" id="PS00687">
    <property type="entry name" value="ALDEHYDE_DEHYDR_GLU"/>
    <property type="match status" value="1"/>
</dbReference>
<dbReference type="STRING" id="1527.SAMN04489757_11558"/>
<evidence type="ECO:0000256" key="4">
    <source>
        <dbReference type="PIRNR" id="PIRNR036492"/>
    </source>
</evidence>
<feature type="active site" evidence="5 6">
    <location>
        <position position="208"/>
    </location>
</feature>
<dbReference type="GO" id="GO:0004029">
    <property type="term" value="F:aldehyde dehydrogenase (NAD+) activity"/>
    <property type="evidence" value="ECO:0007669"/>
    <property type="project" value="TreeGrafter"/>
</dbReference>
<dbReference type="GO" id="GO:0006081">
    <property type="term" value="P:aldehyde metabolic process"/>
    <property type="evidence" value="ECO:0007669"/>
    <property type="project" value="InterPro"/>
</dbReference>
<dbReference type="PIRSF" id="PIRSF036492">
    <property type="entry name" value="ALDH"/>
    <property type="match status" value="1"/>
</dbReference>
<dbReference type="AlphaFoldDB" id="A0A1I5FQ72"/>
<dbReference type="InterPro" id="IPR016161">
    <property type="entry name" value="Ald_DH/histidinol_DH"/>
</dbReference>
<organism evidence="9 10">
    <name type="scientific">Anaerocolumna aminovalerica</name>
    <dbReference type="NCBI Taxonomy" id="1527"/>
    <lineage>
        <taxon>Bacteria</taxon>
        <taxon>Bacillati</taxon>
        <taxon>Bacillota</taxon>
        <taxon>Clostridia</taxon>
        <taxon>Lachnospirales</taxon>
        <taxon>Lachnospiraceae</taxon>
        <taxon>Anaerocolumna</taxon>
    </lineage>
</organism>
<dbReference type="EMBL" id="FOWD01000015">
    <property type="protein sequence ID" value="SFO25938.1"/>
    <property type="molecule type" value="Genomic_DNA"/>
</dbReference>
<dbReference type="Pfam" id="PF00171">
    <property type="entry name" value="Aldedh"/>
    <property type="match status" value="1"/>
</dbReference>
<dbReference type="InterPro" id="IPR015590">
    <property type="entry name" value="Aldehyde_DH_dom"/>
</dbReference>
<name>A0A1I5FQ72_9FIRM</name>
<sequence length="455" mass="51741">MEMKELVSLQREFFLSNATKDIQFRKEQLDKLELAIIQNQKKIYSALKKDLNKSEYESYLTEVSIVLNEIRYAKKNLKRWMKPHKVKTPITHFPAKSYTMLEPYGVVLVLSPWNYPFQLALAPVVGAMAAGNCIVIKSSKNSTKTTAVITEIINKTFDPKYACCVSNEHSYDEILEEKYDYIFFTGSERVGKIVMHAASEHVTPLSLELGGKSPCFVDKSADIELAAKRIIWGKLLNAGQTCVAPDYVLVDYKVKQQLIQQMVKQISAMYGNPLENDNYPKIINKDHFDRLQGLIGREVNKLGGRSDDKTLKIEPAIFTEASFESEIMKDEIFGPIIPILSYKDMDKAIRKVKERGKPLACYIFSKDESYIQKLLKEVSFGGGCVNDTVMHLANHNLPFGGVGSSGMGNYHGEYSIHTFSHEKSVLKNRNILDIPLRYSPYTAKKLRLIKRIMNH</sequence>
<evidence type="ECO:0000256" key="2">
    <source>
        <dbReference type="ARBA" id="ARBA00023002"/>
    </source>
</evidence>
<reference evidence="9 10" key="1">
    <citation type="submission" date="2016-10" db="EMBL/GenBank/DDBJ databases">
        <authorList>
            <person name="de Groot N.N."/>
        </authorList>
    </citation>
    <scope>NUCLEOTIDE SEQUENCE [LARGE SCALE GENOMIC DNA]</scope>
    <source>
        <strain evidence="9 10">DSM 1283</strain>
    </source>
</reference>
<evidence type="ECO:0000256" key="7">
    <source>
        <dbReference type="RuleBase" id="RU003345"/>
    </source>
</evidence>
<dbReference type="PANTHER" id="PTHR43570:SF16">
    <property type="entry name" value="ALDEHYDE DEHYDROGENASE TYPE III, ISOFORM Q"/>
    <property type="match status" value="1"/>
</dbReference>
<evidence type="ECO:0000256" key="3">
    <source>
        <dbReference type="ARBA" id="ARBA00023027"/>
    </source>
</evidence>
<dbReference type="PROSITE" id="PS00070">
    <property type="entry name" value="ALDEHYDE_DEHYDR_CYS"/>
    <property type="match status" value="1"/>
</dbReference>
<dbReference type="InterPro" id="IPR012394">
    <property type="entry name" value="Aldehyde_DH_NAD(P)"/>
</dbReference>
<dbReference type="CDD" id="cd07136">
    <property type="entry name" value="ALDH_YwdH-P39616"/>
    <property type="match status" value="1"/>
</dbReference>
<dbReference type="PANTHER" id="PTHR43570">
    <property type="entry name" value="ALDEHYDE DEHYDROGENASE"/>
    <property type="match status" value="1"/>
</dbReference>
<dbReference type="OrthoDB" id="9762913at2"/>
<dbReference type="FunFam" id="3.40.605.10:FF:000004">
    <property type="entry name" value="Aldehyde dehydrogenase"/>
    <property type="match status" value="1"/>
</dbReference>
<comment type="similarity">
    <text evidence="1 4 7">Belongs to the aldehyde dehydrogenase family.</text>
</comment>
<keyword evidence="3" id="KW-0520">NAD</keyword>
<dbReference type="InterPro" id="IPR016163">
    <property type="entry name" value="Ald_DH_C"/>
</dbReference>
<dbReference type="RefSeq" id="WP_091686633.1">
    <property type="nucleotide sequence ID" value="NZ_BAABFM010000024.1"/>
</dbReference>
<accession>A0A1I5FQ72</accession>
<feature type="active site" evidence="5">
    <location>
        <position position="242"/>
    </location>
</feature>
<evidence type="ECO:0000256" key="1">
    <source>
        <dbReference type="ARBA" id="ARBA00009986"/>
    </source>
</evidence>
<keyword evidence="2 4" id="KW-0560">Oxidoreductase</keyword>
<dbReference type="GO" id="GO:0005737">
    <property type="term" value="C:cytoplasm"/>
    <property type="evidence" value="ECO:0007669"/>
    <property type="project" value="TreeGrafter"/>
</dbReference>
<dbReference type="SUPFAM" id="SSF53720">
    <property type="entry name" value="ALDH-like"/>
    <property type="match status" value="1"/>
</dbReference>
<dbReference type="FunFam" id="3.40.309.10:FF:000003">
    <property type="entry name" value="Aldehyde dehydrogenase"/>
    <property type="match status" value="1"/>
</dbReference>
<evidence type="ECO:0000259" key="8">
    <source>
        <dbReference type="Pfam" id="PF00171"/>
    </source>
</evidence>
<dbReference type="InterPro" id="IPR016160">
    <property type="entry name" value="Ald_DH_CS_CYS"/>
</dbReference>
<dbReference type="Proteomes" id="UP000198806">
    <property type="component" value="Unassembled WGS sequence"/>
</dbReference>
<evidence type="ECO:0000313" key="9">
    <source>
        <dbReference type="EMBL" id="SFO25938.1"/>
    </source>
</evidence>
<proteinExistence type="inferred from homology"/>
<dbReference type="InterPro" id="IPR016162">
    <property type="entry name" value="Ald_DH_N"/>
</dbReference>
<evidence type="ECO:0000256" key="6">
    <source>
        <dbReference type="PROSITE-ProRule" id="PRU10007"/>
    </source>
</evidence>
<evidence type="ECO:0000256" key="5">
    <source>
        <dbReference type="PIRSR" id="PIRSR036492-1"/>
    </source>
</evidence>
<protein>
    <recommendedName>
        <fullName evidence="4">Aldehyde dehydrogenase</fullName>
    </recommendedName>
</protein>
<dbReference type="Gene3D" id="3.40.309.10">
    <property type="entry name" value="Aldehyde Dehydrogenase, Chain A, domain 2"/>
    <property type="match status" value="1"/>
</dbReference>
<dbReference type="InterPro" id="IPR029510">
    <property type="entry name" value="Ald_DH_CS_GLU"/>
</dbReference>
<evidence type="ECO:0000313" key="10">
    <source>
        <dbReference type="Proteomes" id="UP000198806"/>
    </source>
</evidence>
<keyword evidence="10" id="KW-1185">Reference proteome</keyword>